<dbReference type="GO" id="GO:0003677">
    <property type="term" value="F:DNA binding"/>
    <property type="evidence" value="ECO:0007669"/>
    <property type="project" value="UniProtKB-KW"/>
</dbReference>
<dbReference type="GeneID" id="92857290"/>
<dbReference type="InterPro" id="IPR014017">
    <property type="entry name" value="DNA_helicase_UvrD-like_C"/>
</dbReference>
<evidence type="ECO:0000256" key="13">
    <source>
        <dbReference type="ARBA" id="ARBA00034808"/>
    </source>
</evidence>
<keyword evidence="8" id="KW-0067">ATP-binding</keyword>
<protein>
    <recommendedName>
        <fullName evidence="13">DNA 3'-5' helicase</fullName>
        <ecNumber evidence="13">5.6.2.4</ecNumber>
    </recommendedName>
</protein>
<keyword evidence="10" id="KW-0234">DNA repair</keyword>
<dbReference type="InterPro" id="IPR013986">
    <property type="entry name" value="DExx_box_DNA_helicase_dom_sf"/>
</dbReference>
<evidence type="ECO:0000256" key="14">
    <source>
        <dbReference type="ARBA" id="ARBA00048988"/>
    </source>
</evidence>
<dbReference type="GO" id="GO:0043138">
    <property type="term" value="F:3'-5' DNA helicase activity"/>
    <property type="evidence" value="ECO:0007669"/>
    <property type="project" value="UniProtKB-EC"/>
</dbReference>
<evidence type="ECO:0000256" key="11">
    <source>
        <dbReference type="ARBA" id="ARBA00023235"/>
    </source>
</evidence>
<dbReference type="EC" id="5.6.2.4" evidence="13"/>
<evidence type="ECO:0000256" key="5">
    <source>
        <dbReference type="ARBA" id="ARBA00022801"/>
    </source>
</evidence>
<dbReference type="AlphaFoldDB" id="A0A8B2VE50"/>
<dbReference type="PROSITE" id="PS51217">
    <property type="entry name" value="UVRD_HELICASE_CTER"/>
    <property type="match status" value="1"/>
</dbReference>
<evidence type="ECO:0000256" key="9">
    <source>
        <dbReference type="ARBA" id="ARBA00023125"/>
    </source>
</evidence>
<comment type="catalytic activity">
    <reaction evidence="14">
        <text>ATP + H2O = ADP + phosphate + H(+)</text>
        <dbReference type="Rhea" id="RHEA:13065"/>
        <dbReference type="ChEBI" id="CHEBI:15377"/>
        <dbReference type="ChEBI" id="CHEBI:15378"/>
        <dbReference type="ChEBI" id="CHEBI:30616"/>
        <dbReference type="ChEBI" id="CHEBI:43474"/>
        <dbReference type="ChEBI" id="CHEBI:456216"/>
        <dbReference type="EC" id="5.6.2.4"/>
    </reaction>
</comment>
<comment type="catalytic activity">
    <reaction evidence="12">
        <text>Couples ATP hydrolysis with the unwinding of duplex DNA by translocating in the 3'-5' direction.</text>
        <dbReference type="EC" id="5.6.2.4"/>
    </reaction>
</comment>
<dbReference type="Pfam" id="PF13361">
    <property type="entry name" value="UvrD_C"/>
    <property type="match status" value="1"/>
</dbReference>
<dbReference type="GO" id="GO:0033202">
    <property type="term" value="C:DNA helicase complex"/>
    <property type="evidence" value="ECO:0007669"/>
    <property type="project" value="TreeGrafter"/>
</dbReference>
<keyword evidence="3" id="KW-0547">Nucleotide-binding</keyword>
<dbReference type="SUPFAM" id="SSF52540">
    <property type="entry name" value="P-loop containing nucleoside triphosphate hydrolases"/>
    <property type="match status" value="1"/>
</dbReference>
<accession>A0A8B2VE50</accession>
<dbReference type="Gene3D" id="1.10.486.10">
    <property type="entry name" value="PCRA, domain 4"/>
    <property type="match status" value="1"/>
</dbReference>
<sequence>MTSLIGNAPVDGVDVAALLGIPISAEQERAVQAPLKPCAVIAGAGTGKTTVMAARVVWLVASRLVSPEEILGLTFTNKATAELSERIESNLTRVGLLTSEQPRPTVATYDSFAGTLVNDYGAWDGISTGAHLITGARAYQLAAEVVMGLDKAPLAATHMGPTFIAQAVVKLAGAMASHDASPGKVRRADARWRQMLLAAPTKRGGDRYADIDKWLSRVDEREELLDLVAAYQNLKKERGLVEFGDRMVQALHLVTHHPRVGEELRARYRVVLLDEYQDTSSAQADVLAALFSGPDSAHGMGHPVMAVGDPLQAIYEWRGAAASNILEFHRRFPNKEGTPAQVLSLATNRRCADQIINAANVASEELRQTLSSAVESGDHDPADDRAEVAVGQPLVAPEGNRRGEVTVAAYPDWVKECQACADILVEAKERGTIARWSDAAILVRRNSDVADLYDSLTARDVPVRFANLSGLLRLPDIAMVVAHLRVLVDRQDDAAMATLLAAPRLGLSTDDLAMVYRRARALAKARAKDDGLDLDDVEIHLSDAVMEGRPGGHERLQCALKRVCAEIVEVDAHRADSPDDLVLRIEAITGLVDDMAADDPHRSAARRGHLDALWNAIREARRSDPTMTIAGIVTWLAAEEDVGDGLPRAATDDRDAVTVSTVHGAKGLEWPLVIIPDMAQGVFPSTSTPDNFTSEAAVLPSFARGDASDISHPLSGSVVDTKAYVAALKEDSQWAEARLAYVALTRAKERLVVSWHQWRPRRKGSLGPGRYADLLADMLGTVWPDFGERPDDDIQAGTPWPVFAKDVGHGLIDNTSRSVDDPGQADRVKAWRTDADTLLKDARRHIDLQDEVALPPRLTTSQIVRLHANPQAFRDDLRRPMPRPADRGAGIGTAFHEWVSQRLAPAEPIPLFDAEEIAELDEESITQEAVAVEPSGAENRALRSLCQAFEESRWAGATVLAVEKSFVMTIGQTVVRGRLDAVVADPDHPGDELVIDWKTSPPRSADPLQLSIYRLAWAQARGIDPSRVRAVFHHVGANETISAEPLLDADQVAAILTASSSGNRPTKNASDA</sequence>
<gene>
    <name evidence="15" type="ORF">B1B09_11635</name>
</gene>
<evidence type="ECO:0000256" key="3">
    <source>
        <dbReference type="ARBA" id="ARBA00022741"/>
    </source>
</evidence>
<keyword evidence="4" id="KW-0227">DNA damage</keyword>
<dbReference type="GO" id="GO:0005829">
    <property type="term" value="C:cytosol"/>
    <property type="evidence" value="ECO:0007669"/>
    <property type="project" value="TreeGrafter"/>
</dbReference>
<keyword evidence="6 15" id="KW-0347">Helicase</keyword>
<dbReference type="Gene3D" id="3.40.50.300">
    <property type="entry name" value="P-loop containing nucleotide triphosphate hydrolases"/>
    <property type="match status" value="3"/>
</dbReference>
<dbReference type="EMBL" id="MVCE01000006">
    <property type="protein sequence ID" value="PGF32091.1"/>
    <property type="molecule type" value="Genomic_DNA"/>
</dbReference>
<dbReference type="PANTHER" id="PTHR11070">
    <property type="entry name" value="UVRD / RECB / PCRA DNA HELICASE FAMILY MEMBER"/>
    <property type="match status" value="1"/>
</dbReference>
<dbReference type="GO" id="GO:0004527">
    <property type="term" value="F:exonuclease activity"/>
    <property type="evidence" value="ECO:0007669"/>
    <property type="project" value="UniProtKB-KW"/>
</dbReference>
<dbReference type="InterPro" id="IPR000212">
    <property type="entry name" value="DNA_helicase_UvrD/REP"/>
</dbReference>
<evidence type="ECO:0000313" key="16">
    <source>
        <dbReference type="Proteomes" id="UP000226191"/>
    </source>
</evidence>
<comment type="similarity">
    <text evidence="1">Belongs to the helicase family. UvrD subfamily.</text>
</comment>
<dbReference type="InterPro" id="IPR014016">
    <property type="entry name" value="UvrD-like_ATP-bd"/>
</dbReference>
<evidence type="ECO:0000256" key="12">
    <source>
        <dbReference type="ARBA" id="ARBA00034617"/>
    </source>
</evidence>
<evidence type="ECO:0000256" key="1">
    <source>
        <dbReference type="ARBA" id="ARBA00009922"/>
    </source>
</evidence>
<proteinExistence type="inferred from homology"/>
<name>A0A8B2VE50_CUTAC</name>
<keyword evidence="7" id="KW-0269">Exonuclease</keyword>
<dbReference type="Gene3D" id="1.10.10.160">
    <property type="match status" value="1"/>
</dbReference>
<comment type="caution">
    <text evidence="15">The sequence shown here is derived from an EMBL/GenBank/DDBJ whole genome shotgun (WGS) entry which is preliminary data.</text>
</comment>
<evidence type="ECO:0000256" key="7">
    <source>
        <dbReference type="ARBA" id="ARBA00022839"/>
    </source>
</evidence>
<dbReference type="Pfam" id="PF00580">
    <property type="entry name" value="UvrD-helicase"/>
    <property type="match status" value="1"/>
</dbReference>
<keyword evidence="11" id="KW-0413">Isomerase</keyword>
<evidence type="ECO:0000313" key="15">
    <source>
        <dbReference type="EMBL" id="PGF32091.1"/>
    </source>
</evidence>
<dbReference type="GO" id="GO:0005524">
    <property type="term" value="F:ATP binding"/>
    <property type="evidence" value="ECO:0007669"/>
    <property type="project" value="UniProtKB-UniRule"/>
</dbReference>
<dbReference type="PROSITE" id="PS51198">
    <property type="entry name" value="UVRD_HELICASE_ATP_BIND"/>
    <property type="match status" value="1"/>
</dbReference>
<evidence type="ECO:0000256" key="10">
    <source>
        <dbReference type="ARBA" id="ARBA00023204"/>
    </source>
</evidence>
<keyword evidence="2" id="KW-0540">Nuclease</keyword>
<reference evidence="15 16" key="1">
    <citation type="submission" date="2017-02" db="EMBL/GenBank/DDBJ databases">
        <title>Prevalence of linear plasmids in Cutibacterium acnes isolates obtained from cancerous prostatic tissue.</title>
        <authorList>
            <person name="Davidsson S."/>
            <person name="Bruggemann H."/>
        </authorList>
    </citation>
    <scope>NUCLEOTIDE SEQUENCE [LARGE SCALE GENOMIC DNA]</scope>
    <source>
        <strain evidence="15 16">11-78</strain>
    </source>
</reference>
<dbReference type="CDD" id="cd17932">
    <property type="entry name" value="DEXQc_UvrD"/>
    <property type="match status" value="1"/>
</dbReference>
<organism evidence="15 16">
    <name type="scientific">Cutibacterium acnes</name>
    <name type="common">Propionibacterium acnes</name>
    <dbReference type="NCBI Taxonomy" id="1747"/>
    <lineage>
        <taxon>Bacteria</taxon>
        <taxon>Bacillati</taxon>
        <taxon>Actinomycetota</taxon>
        <taxon>Actinomycetes</taxon>
        <taxon>Propionibacteriales</taxon>
        <taxon>Propionibacteriaceae</taxon>
        <taxon>Cutibacterium</taxon>
    </lineage>
</organism>
<keyword evidence="5" id="KW-0378">Hydrolase</keyword>
<dbReference type="InterPro" id="IPR027417">
    <property type="entry name" value="P-loop_NTPase"/>
</dbReference>
<dbReference type="GO" id="GO:0000725">
    <property type="term" value="P:recombinational repair"/>
    <property type="evidence" value="ECO:0007669"/>
    <property type="project" value="TreeGrafter"/>
</dbReference>
<dbReference type="InterPro" id="IPR011604">
    <property type="entry name" value="PDDEXK-like_dom_sf"/>
</dbReference>
<keyword evidence="9" id="KW-0238">DNA-binding</keyword>
<evidence type="ECO:0000256" key="4">
    <source>
        <dbReference type="ARBA" id="ARBA00022763"/>
    </source>
</evidence>
<evidence type="ECO:0000256" key="6">
    <source>
        <dbReference type="ARBA" id="ARBA00022806"/>
    </source>
</evidence>
<dbReference type="RefSeq" id="WP_002516422.1">
    <property type="nucleotide sequence ID" value="NZ_CAJTHR010000001.1"/>
</dbReference>
<evidence type="ECO:0000256" key="2">
    <source>
        <dbReference type="ARBA" id="ARBA00022722"/>
    </source>
</evidence>
<evidence type="ECO:0000256" key="8">
    <source>
        <dbReference type="ARBA" id="ARBA00022840"/>
    </source>
</evidence>
<dbReference type="PANTHER" id="PTHR11070:SF55">
    <property type="entry name" value="DNA 3'-5' HELICASE"/>
    <property type="match status" value="1"/>
</dbReference>
<dbReference type="Gene3D" id="3.90.320.10">
    <property type="match status" value="1"/>
</dbReference>
<dbReference type="Proteomes" id="UP000226191">
    <property type="component" value="Unassembled WGS sequence"/>
</dbReference>